<dbReference type="RefSeq" id="WP_190906480.1">
    <property type="nucleotide sequence ID" value="NZ_JACJTQ010000011.1"/>
</dbReference>
<evidence type="ECO:0000256" key="2">
    <source>
        <dbReference type="ARBA" id="ARBA00022963"/>
    </source>
</evidence>
<dbReference type="PANTHER" id="PTHR10272:SF13">
    <property type="entry name" value="POLY(ETHYLENE TEREPHTHALATE) HYDROLASE"/>
    <property type="match status" value="1"/>
</dbReference>
<dbReference type="Pfam" id="PF07176">
    <property type="entry name" value="DUF1400"/>
    <property type="match status" value="1"/>
</dbReference>
<dbReference type="Proteomes" id="UP000660381">
    <property type="component" value="Unassembled WGS sequence"/>
</dbReference>
<evidence type="ECO:0000259" key="4">
    <source>
        <dbReference type="Pfam" id="PF07176"/>
    </source>
</evidence>
<keyword evidence="3" id="KW-0443">Lipid metabolism</keyword>
<evidence type="ECO:0000313" key="6">
    <source>
        <dbReference type="Proteomes" id="UP000660381"/>
    </source>
</evidence>
<protein>
    <submittedName>
        <fullName evidence="5">Alpha/beta hydrolase</fullName>
    </submittedName>
</protein>
<accession>A0ABR8J175</accession>
<sequence length="559" mass="60545">MLTEKSWDNLKPVAGVVCKLGKAVAVGITITQLWGVNTSAQAADQVVVRYGALEESATLADLKKTAETGELPASLGTYTKRLNEQQRSFLVRGLKIRVPVNVVTLNRLLNTQLGNTILNDISKAIVREDKAGVQALRSGLILGANSSQGLSVLNFIAAYPSKRLEISVPQALTVAQSLNMAFWRTQQLMLAMTPRIDPTKGQVSYSVDPTQPGSAQVQVLNLNLNDQKRQRDIPLDVYWSTATNTDKPVIVFSHGFGTNRTDLRYLAEHLASHGYVVAALEHSGSNQTSRDLAVKNKTPLLQPQEFVDRPKDISFVLDELEKLNQTADNPLKGKLATNKTMVVGYSFGGTTALALAGGEFQIDSLKKSCEQKSAKLALLQGFLCVAKGLPENSYQLRDDRIKQIVALNPATSLVFGETGLTKVQVPTLMLTSSADDVTPPLSEQIISFAKVPSPKWLVGAVGGTHLSVVDASLIKNNQGNTNSSFSNREVVGEKSADIRKYLKAITLAMAAQLTPEASKYAVFLTPDYAQISSTSLFPFRLVKELPRDVLGLTKGLGEK</sequence>
<keyword evidence="1 5" id="KW-0378">Hydrolase</keyword>
<name>A0ABR8J175_9NOST</name>
<evidence type="ECO:0000256" key="3">
    <source>
        <dbReference type="ARBA" id="ARBA00023098"/>
    </source>
</evidence>
<evidence type="ECO:0000313" key="5">
    <source>
        <dbReference type="EMBL" id="MBD2692061.1"/>
    </source>
</evidence>
<gene>
    <name evidence="5" type="ORF">H6G68_09870</name>
</gene>
<dbReference type="EMBL" id="JACJTQ010000011">
    <property type="protein sequence ID" value="MBD2692061.1"/>
    <property type="molecule type" value="Genomic_DNA"/>
</dbReference>
<keyword evidence="2" id="KW-0442">Lipid degradation</keyword>
<dbReference type="SUPFAM" id="SSF53474">
    <property type="entry name" value="alpha/beta-Hydrolases"/>
    <property type="match status" value="1"/>
</dbReference>
<feature type="domain" description="DUF1400" evidence="4">
    <location>
        <begin position="42"/>
        <end position="166"/>
    </location>
</feature>
<dbReference type="InterPro" id="IPR029058">
    <property type="entry name" value="AB_hydrolase_fold"/>
</dbReference>
<dbReference type="Gene3D" id="3.40.50.1820">
    <property type="entry name" value="alpha/beta hydrolase"/>
    <property type="match status" value="1"/>
</dbReference>
<evidence type="ECO:0000256" key="1">
    <source>
        <dbReference type="ARBA" id="ARBA00022801"/>
    </source>
</evidence>
<comment type="caution">
    <text evidence="5">The sequence shown here is derived from an EMBL/GenBank/DDBJ whole genome shotgun (WGS) entry which is preliminary data.</text>
</comment>
<dbReference type="InterPro" id="IPR010802">
    <property type="entry name" value="DUF1400"/>
</dbReference>
<keyword evidence="6" id="KW-1185">Reference proteome</keyword>
<dbReference type="GO" id="GO:0016787">
    <property type="term" value="F:hydrolase activity"/>
    <property type="evidence" value="ECO:0007669"/>
    <property type="project" value="UniProtKB-KW"/>
</dbReference>
<dbReference type="PANTHER" id="PTHR10272">
    <property type="entry name" value="PLATELET-ACTIVATING FACTOR ACETYLHYDROLASE"/>
    <property type="match status" value="1"/>
</dbReference>
<proteinExistence type="predicted"/>
<dbReference type="Pfam" id="PF03403">
    <property type="entry name" value="PAF-AH_p_II"/>
    <property type="match status" value="1"/>
</dbReference>
<organism evidence="5 6">
    <name type="scientific">Anabaena catenula FACHB-362</name>
    <dbReference type="NCBI Taxonomy" id="2692877"/>
    <lineage>
        <taxon>Bacteria</taxon>
        <taxon>Bacillati</taxon>
        <taxon>Cyanobacteriota</taxon>
        <taxon>Cyanophyceae</taxon>
        <taxon>Nostocales</taxon>
        <taxon>Nostocaceae</taxon>
        <taxon>Anabaena</taxon>
    </lineage>
</organism>
<reference evidence="5 6" key="1">
    <citation type="journal article" date="2020" name="ISME J.">
        <title>Comparative genomics reveals insights into cyanobacterial evolution and habitat adaptation.</title>
        <authorList>
            <person name="Chen M.Y."/>
            <person name="Teng W.K."/>
            <person name="Zhao L."/>
            <person name="Hu C.X."/>
            <person name="Zhou Y.K."/>
            <person name="Han B.P."/>
            <person name="Song L.R."/>
            <person name="Shu W.S."/>
        </authorList>
    </citation>
    <scope>NUCLEOTIDE SEQUENCE [LARGE SCALE GENOMIC DNA]</scope>
    <source>
        <strain evidence="5 6">FACHB-362</strain>
    </source>
</reference>